<gene>
    <name evidence="1" type="ORF">TCNE_LOCUS5275</name>
</gene>
<reference evidence="1 2" key="2">
    <citation type="submission" date="2018-11" db="EMBL/GenBank/DDBJ databases">
        <authorList>
            <consortium name="Pathogen Informatics"/>
        </authorList>
    </citation>
    <scope>NUCLEOTIDE SEQUENCE [LARGE SCALE GENOMIC DNA]</scope>
</reference>
<protein>
    <submittedName>
        <fullName evidence="3">DUF223 domain-containing protein</fullName>
    </submittedName>
</protein>
<evidence type="ECO:0000313" key="2">
    <source>
        <dbReference type="Proteomes" id="UP000050794"/>
    </source>
</evidence>
<accession>A0A183U9V3</accession>
<reference evidence="3" key="1">
    <citation type="submission" date="2016-06" db="UniProtKB">
        <authorList>
            <consortium name="WormBaseParasite"/>
        </authorList>
    </citation>
    <scope>IDENTIFICATION</scope>
</reference>
<proteinExistence type="predicted"/>
<dbReference type="EMBL" id="UYWY01012496">
    <property type="protein sequence ID" value="VDM34790.1"/>
    <property type="molecule type" value="Genomic_DNA"/>
</dbReference>
<organism evidence="2 3">
    <name type="scientific">Toxocara canis</name>
    <name type="common">Canine roundworm</name>
    <dbReference type="NCBI Taxonomy" id="6265"/>
    <lineage>
        <taxon>Eukaryota</taxon>
        <taxon>Metazoa</taxon>
        <taxon>Ecdysozoa</taxon>
        <taxon>Nematoda</taxon>
        <taxon>Chromadorea</taxon>
        <taxon>Rhabditida</taxon>
        <taxon>Spirurina</taxon>
        <taxon>Ascaridomorpha</taxon>
        <taxon>Ascaridoidea</taxon>
        <taxon>Toxocaridae</taxon>
        <taxon>Toxocara</taxon>
    </lineage>
</organism>
<sequence>MSRNASNVHKMRTEFQVNHNLAAHVTRIWTVNTRDRFVYVDVADVIHTISN</sequence>
<evidence type="ECO:0000313" key="3">
    <source>
        <dbReference type="WBParaSite" id="TCNE_0000527301-mRNA-1"/>
    </source>
</evidence>
<dbReference type="AlphaFoldDB" id="A0A183U9V3"/>
<evidence type="ECO:0000313" key="1">
    <source>
        <dbReference type="EMBL" id="VDM34790.1"/>
    </source>
</evidence>
<dbReference type="Proteomes" id="UP000050794">
    <property type="component" value="Unassembled WGS sequence"/>
</dbReference>
<keyword evidence="2" id="KW-1185">Reference proteome</keyword>
<name>A0A183U9V3_TOXCA</name>
<dbReference type="WBParaSite" id="TCNE_0000527301-mRNA-1">
    <property type="protein sequence ID" value="TCNE_0000527301-mRNA-1"/>
    <property type="gene ID" value="TCNE_0000527301"/>
</dbReference>